<sequence>MEGSTKYSLEFELEGLKANKTLKQLVLRFDNGQKKVKYSVWKRKVISLYI</sequence>
<proteinExistence type="predicted"/>
<dbReference type="AlphaFoldDB" id="A0A0B6Z3F9"/>
<evidence type="ECO:0000313" key="1">
    <source>
        <dbReference type="EMBL" id="CEK62250.1"/>
    </source>
</evidence>
<gene>
    <name evidence="1" type="primary">ORF44661</name>
</gene>
<organism evidence="1">
    <name type="scientific">Arion vulgaris</name>
    <dbReference type="NCBI Taxonomy" id="1028688"/>
    <lineage>
        <taxon>Eukaryota</taxon>
        <taxon>Metazoa</taxon>
        <taxon>Spiralia</taxon>
        <taxon>Lophotrochozoa</taxon>
        <taxon>Mollusca</taxon>
        <taxon>Gastropoda</taxon>
        <taxon>Heterobranchia</taxon>
        <taxon>Euthyneura</taxon>
        <taxon>Panpulmonata</taxon>
        <taxon>Eupulmonata</taxon>
        <taxon>Stylommatophora</taxon>
        <taxon>Helicina</taxon>
        <taxon>Arionoidea</taxon>
        <taxon>Arionidae</taxon>
        <taxon>Arion</taxon>
    </lineage>
</organism>
<protein>
    <submittedName>
        <fullName evidence="1">Uncharacterized protein</fullName>
    </submittedName>
</protein>
<dbReference type="EMBL" id="HACG01015385">
    <property type="protein sequence ID" value="CEK62250.1"/>
    <property type="molecule type" value="Transcribed_RNA"/>
</dbReference>
<name>A0A0B6Z3F9_9EUPU</name>
<reference evidence="1" key="1">
    <citation type="submission" date="2014-12" db="EMBL/GenBank/DDBJ databases">
        <title>Insight into the proteome of Arion vulgaris.</title>
        <authorList>
            <person name="Aradska J."/>
            <person name="Bulat T."/>
            <person name="Smidak R."/>
            <person name="Sarate P."/>
            <person name="Gangsoo J."/>
            <person name="Sialana F."/>
            <person name="Bilban M."/>
            <person name="Lubec G."/>
        </authorList>
    </citation>
    <scope>NUCLEOTIDE SEQUENCE</scope>
    <source>
        <tissue evidence="1">Skin</tissue>
    </source>
</reference>
<accession>A0A0B6Z3F9</accession>